<dbReference type="Proteomes" id="UP000229641">
    <property type="component" value="Unassembled WGS sequence"/>
</dbReference>
<evidence type="ECO:0000313" key="2">
    <source>
        <dbReference type="EMBL" id="PIQ88939.1"/>
    </source>
</evidence>
<proteinExistence type="predicted"/>
<keyword evidence="1" id="KW-0472">Membrane</keyword>
<name>A0A2H0LWY8_9BACT</name>
<keyword evidence="1" id="KW-1133">Transmembrane helix</keyword>
<dbReference type="EMBL" id="PCWA01000082">
    <property type="protein sequence ID" value="PIQ88939.1"/>
    <property type="molecule type" value="Genomic_DNA"/>
</dbReference>
<evidence type="ECO:0000313" key="3">
    <source>
        <dbReference type="Proteomes" id="UP000229641"/>
    </source>
</evidence>
<organism evidence="2 3">
    <name type="scientific">Candidatus Ghiorseimicrobium undicola</name>
    <dbReference type="NCBI Taxonomy" id="1974746"/>
    <lineage>
        <taxon>Bacteria</taxon>
        <taxon>Pseudomonadati</taxon>
        <taxon>Candidatus Omnitrophota</taxon>
        <taxon>Candidatus Ghiorseimicrobium</taxon>
    </lineage>
</organism>
<accession>A0A2H0LWY8</accession>
<evidence type="ECO:0000256" key="1">
    <source>
        <dbReference type="SAM" id="Phobius"/>
    </source>
</evidence>
<sequence length="81" mass="9188">MIRIFFVMLASSFEKIFKKPAKSRGQVSLEYFVLFCIATMGMINLVWFNWSGSGKNAVPQGRVVSIAQDYFNTKSQEILGN</sequence>
<protein>
    <submittedName>
        <fullName evidence="2">Uncharacterized protein</fullName>
    </submittedName>
</protein>
<dbReference type="AlphaFoldDB" id="A0A2H0LWY8"/>
<reference evidence="2 3" key="1">
    <citation type="submission" date="2017-09" db="EMBL/GenBank/DDBJ databases">
        <title>Depth-based differentiation of microbial function through sediment-hosted aquifers and enrichment of novel symbionts in the deep terrestrial subsurface.</title>
        <authorList>
            <person name="Probst A.J."/>
            <person name="Ladd B."/>
            <person name="Jarett J.K."/>
            <person name="Geller-Mcgrath D.E."/>
            <person name="Sieber C.M."/>
            <person name="Emerson J.B."/>
            <person name="Anantharaman K."/>
            <person name="Thomas B.C."/>
            <person name="Malmstrom R."/>
            <person name="Stieglmeier M."/>
            <person name="Klingl A."/>
            <person name="Woyke T."/>
            <person name="Ryan C.M."/>
            <person name="Banfield J.F."/>
        </authorList>
    </citation>
    <scope>NUCLEOTIDE SEQUENCE [LARGE SCALE GENOMIC DNA]</scope>
    <source>
        <strain evidence="2">CG11_big_fil_rev_8_21_14_0_20_42_13</strain>
    </source>
</reference>
<feature type="transmembrane region" description="Helical" evidence="1">
    <location>
        <begin position="29"/>
        <end position="50"/>
    </location>
</feature>
<gene>
    <name evidence="2" type="ORF">COV72_05710</name>
</gene>
<keyword evidence="1" id="KW-0812">Transmembrane</keyword>
<comment type="caution">
    <text evidence="2">The sequence shown here is derived from an EMBL/GenBank/DDBJ whole genome shotgun (WGS) entry which is preliminary data.</text>
</comment>